<dbReference type="RefSeq" id="WP_171320802.1">
    <property type="nucleotide sequence ID" value="NZ_JAKETU010000001.1"/>
</dbReference>
<protein>
    <submittedName>
        <fullName evidence="2">Helix-turn-helix transcriptional regulator</fullName>
    </submittedName>
</protein>
<comment type="caution">
    <text evidence="2">The sequence shown here is derived from an EMBL/GenBank/DDBJ whole genome shotgun (WGS) entry which is preliminary data.</text>
</comment>
<dbReference type="EMBL" id="VTXO01000001">
    <property type="protein sequence ID" value="NOI80172.1"/>
    <property type="molecule type" value="Genomic_DNA"/>
</dbReference>
<feature type="domain" description="HTH cro/C1-type" evidence="1">
    <location>
        <begin position="23"/>
        <end position="66"/>
    </location>
</feature>
<organism evidence="2 3">
    <name type="scientific">Vibrio tubiashii</name>
    <dbReference type="NCBI Taxonomy" id="29498"/>
    <lineage>
        <taxon>Bacteria</taxon>
        <taxon>Pseudomonadati</taxon>
        <taxon>Pseudomonadota</taxon>
        <taxon>Gammaproteobacteria</taxon>
        <taxon>Vibrionales</taxon>
        <taxon>Vibrionaceae</taxon>
        <taxon>Vibrio</taxon>
        <taxon>Vibrio oreintalis group</taxon>
    </lineage>
</organism>
<dbReference type="Pfam" id="PF01381">
    <property type="entry name" value="HTH_3"/>
    <property type="match status" value="1"/>
</dbReference>
<dbReference type="InterPro" id="IPR001387">
    <property type="entry name" value="Cro/C1-type_HTH"/>
</dbReference>
<accession>A0AAE5GNV1</accession>
<reference evidence="2 3" key="1">
    <citation type="submission" date="2019-08" db="EMBL/GenBank/DDBJ databases">
        <title>Draft genome sequencing and comparative genomics of hatchery-associated Vibrios.</title>
        <authorList>
            <person name="Kehlet-Delgado H."/>
            <person name="Mueller R.S."/>
        </authorList>
    </citation>
    <scope>NUCLEOTIDE SEQUENCE [LARGE SCALE GENOMIC DNA]</scope>
    <source>
        <strain evidence="2 3">01-65-5-1</strain>
    </source>
</reference>
<proteinExistence type="predicted"/>
<dbReference type="GO" id="GO:0003677">
    <property type="term" value="F:DNA binding"/>
    <property type="evidence" value="ECO:0007669"/>
    <property type="project" value="InterPro"/>
</dbReference>
<name>A0AAE5GNV1_9VIBR</name>
<dbReference type="SUPFAM" id="SSF47413">
    <property type="entry name" value="lambda repressor-like DNA-binding domains"/>
    <property type="match status" value="1"/>
</dbReference>
<dbReference type="InterPro" id="IPR010982">
    <property type="entry name" value="Lambda_DNA-bd_dom_sf"/>
</dbReference>
<dbReference type="CDD" id="cd00093">
    <property type="entry name" value="HTH_XRE"/>
    <property type="match status" value="1"/>
</dbReference>
<gene>
    <name evidence="2" type="ORF">F0237_05775</name>
</gene>
<dbReference type="AlphaFoldDB" id="A0AAE5GNV1"/>
<sequence length="214" mass="23967">MQDNYQDRIIALLKERGENNASLAQGIGKGKATIGRYLSKSSNRTYPSLEELSDIARFLDVEPHWLCFGIGDKSTDKETINLLSDSEAATVNIYKRTDVHQHLTSGDATPIDTMPVAKEYADCFGVVYPVAGAISRTWGCYALITKDKQWANDDIVLARIGNNPTPDFFTLVKIADKVHVWYGEDTERNPINTIDESEIEVIGIVRWGVWARRS</sequence>
<dbReference type="SMART" id="SM00530">
    <property type="entry name" value="HTH_XRE"/>
    <property type="match status" value="1"/>
</dbReference>
<evidence type="ECO:0000313" key="2">
    <source>
        <dbReference type="EMBL" id="NOI80172.1"/>
    </source>
</evidence>
<dbReference type="Proteomes" id="UP000572722">
    <property type="component" value="Unassembled WGS sequence"/>
</dbReference>
<dbReference type="Gene3D" id="1.10.260.40">
    <property type="entry name" value="lambda repressor-like DNA-binding domains"/>
    <property type="match status" value="1"/>
</dbReference>
<dbReference type="PROSITE" id="PS50943">
    <property type="entry name" value="HTH_CROC1"/>
    <property type="match status" value="1"/>
</dbReference>
<evidence type="ECO:0000259" key="1">
    <source>
        <dbReference type="PROSITE" id="PS50943"/>
    </source>
</evidence>
<evidence type="ECO:0000313" key="3">
    <source>
        <dbReference type="Proteomes" id="UP000572722"/>
    </source>
</evidence>